<organism evidence="1 2">
    <name type="scientific">Myxococcus xanthus</name>
    <dbReference type="NCBI Taxonomy" id="34"/>
    <lineage>
        <taxon>Bacteria</taxon>
        <taxon>Pseudomonadati</taxon>
        <taxon>Myxococcota</taxon>
        <taxon>Myxococcia</taxon>
        <taxon>Myxococcales</taxon>
        <taxon>Cystobacterineae</taxon>
        <taxon>Myxococcaceae</taxon>
        <taxon>Myxococcus</taxon>
    </lineage>
</organism>
<proteinExistence type="predicted"/>
<accession>A0AAE6G605</accession>
<sequence length="111" mass="12147">MSAHGSNGALRIFLDTEAAPRTWGYRITGTGPESGVIDSLDALADVLSRHGDLLTDLPWTELPTFGGPPPPHTTDVWSWDAQRLLVGTRPDLLRLIPRDSPDVPRRELPSL</sequence>
<reference evidence="1 2" key="1">
    <citation type="journal article" date="2019" name="Science">
        <title>Social genes are selection hotspots in kin groups of a soil microbe.</title>
        <authorList>
            <person name="Wielgoss S."/>
            <person name="Wolfensberger R."/>
            <person name="Sun L."/>
            <person name="Fiegna F."/>
            <person name="Velicer G.J."/>
        </authorList>
    </citation>
    <scope>NUCLEOTIDE SEQUENCE [LARGE SCALE GENOMIC DNA]</scope>
    <source>
        <strain evidence="1 2">MC3.5.9c15</strain>
    </source>
</reference>
<dbReference type="RefSeq" id="WP_140800000.1">
    <property type="nucleotide sequence ID" value="NZ_CP017172.1"/>
</dbReference>
<name>A0AAE6G605_MYXXA</name>
<protein>
    <submittedName>
        <fullName evidence="1">Uncharacterized protein</fullName>
    </submittedName>
</protein>
<dbReference type="EMBL" id="CP017174">
    <property type="protein sequence ID" value="QDE71251.1"/>
    <property type="molecule type" value="Genomic_DNA"/>
</dbReference>
<evidence type="ECO:0000313" key="2">
    <source>
        <dbReference type="Proteomes" id="UP000320179"/>
    </source>
</evidence>
<dbReference type="AlphaFoldDB" id="A0AAE6G605"/>
<gene>
    <name evidence="1" type="ORF">BHS09_32110</name>
</gene>
<evidence type="ECO:0000313" key="1">
    <source>
        <dbReference type="EMBL" id="QDE71251.1"/>
    </source>
</evidence>
<dbReference type="Proteomes" id="UP000320179">
    <property type="component" value="Chromosome"/>
</dbReference>